<evidence type="ECO:0000313" key="13">
    <source>
        <dbReference type="Proteomes" id="UP000192790"/>
    </source>
</evidence>
<evidence type="ECO:0000256" key="6">
    <source>
        <dbReference type="ARBA" id="ARBA00022801"/>
    </source>
</evidence>
<keyword evidence="2 9" id="KW-1003">Cell membrane</keyword>
<feature type="active site" evidence="9">
    <location>
        <position position="127"/>
    </location>
</feature>
<dbReference type="PRINTS" id="PR00781">
    <property type="entry name" value="LIPOSIGPTASE"/>
</dbReference>
<dbReference type="Pfam" id="PF01252">
    <property type="entry name" value="Peptidase_A8"/>
    <property type="match status" value="1"/>
</dbReference>
<dbReference type="Proteomes" id="UP000192790">
    <property type="component" value="Unassembled WGS sequence"/>
</dbReference>
<comment type="subcellular location">
    <subcellularLocation>
        <location evidence="9">Cell membrane</location>
        <topology evidence="9">Multi-pass membrane protein</topology>
    </subcellularLocation>
</comment>
<feature type="transmembrane region" description="Helical" evidence="9">
    <location>
        <begin position="55"/>
        <end position="75"/>
    </location>
</feature>
<protein>
    <recommendedName>
        <fullName evidence="9">Lipoprotein signal peptidase</fullName>
        <ecNumber evidence="9">3.4.23.36</ecNumber>
    </recommendedName>
    <alternativeName>
        <fullName evidence="9">Prolipoprotein signal peptidase</fullName>
    </alternativeName>
    <alternativeName>
        <fullName evidence="9">Signal peptidase II</fullName>
        <shortName evidence="9">SPase II</shortName>
    </alternativeName>
</protein>
<dbReference type="NCBIfam" id="TIGR00077">
    <property type="entry name" value="lspA"/>
    <property type="match status" value="1"/>
</dbReference>
<evidence type="ECO:0000256" key="8">
    <source>
        <dbReference type="ARBA" id="ARBA00023136"/>
    </source>
</evidence>
<keyword evidence="6 9" id="KW-0378">Hydrolase</keyword>
<dbReference type="RefSeq" id="WP_084234134.1">
    <property type="nucleotide sequence ID" value="NZ_FWXW01000003.1"/>
</dbReference>
<comment type="similarity">
    <text evidence="1 9 11">Belongs to the peptidase A8 family.</text>
</comment>
<evidence type="ECO:0000256" key="7">
    <source>
        <dbReference type="ARBA" id="ARBA00022989"/>
    </source>
</evidence>
<reference evidence="12 13" key="1">
    <citation type="submission" date="2017-04" db="EMBL/GenBank/DDBJ databases">
        <authorList>
            <person name="Afonso C.L."/>
            <person name="Miller P.J."/>
            <person name="Scott M.A."/>
            <person name="Spackman E."/>
            <person name="Goraichik I."/>
            <person name="Dimitrov K.M."/>
            <person name="Suarez D.L."/>
            <person name="Swayne D.E."/>
        </authorList>
    </citation>
    <scope>NUCLEOTIDE SEQUENCE [LARGE SCALE GENOMIC DNA]</scope>
    <source>
        <strain evidence="12 13">DSM 12816</strain>
    </source>
</reference>
<dbReference type="HAMAP" id="MF_00161">
    <property type="entry name" value="LspA"/>
    <property type="match status" value="1"/>
</dbReference>
<dbReference type="EC" id="3.4.23.36" evidence="9"/>
<feature type="transmembrane region" description="Helical" evidence="9">
    <location>
        <begin position="87"/>
        <end position="110"/>
    </location>
</feature>
<comment type="catalytic activity">
    <reaction evidence="9 10">
        <text>Release of signal peptides from bacterial membrane prolipoproteins. Hydrolyzes -Xaa-Yaa-Zaa-|-(S,diacylglyceryl)Cys-, in which Xaa is hydrophobic (preferably Leu), and Yaa (Ala or Ser) and Zaa (Gly or Ala) have small, neutral side chains.</text>
        <dbReference type="EC" id="3.4.23.36"/>
    </reaction>
</comment>
<evidence type="ECO:0000256" key="9">
    <source>
        <dbReference type="HAMAP-Rule" id="MF_00161"/>
    </source>
</evidence>
<evidence type="ECO:0000313" key="12">
    <source>
        <dbReference type="EMBL" id="SMC55900.1"/>
    </source>
</evidence>
<evidence type="ECO:0000256" key="4">
    <source>
        <dbReference type="ARBA" id="ARBA00022692"/>
    </source>
</evidence>
<evidence type="ECO:0000256" key="5">
    <source>
        <dbReference type="ARBA" id="ARBA00022750"/>
    </source>
</evidence>
<sequence length="161" mass="18149">MLLAAVAVILVALDQFVKYWVKEQIPLYGARSFLEGFIQLTHVQNLGAAWSTFSGMRWVLVSISAVVSVAIVVLLSRRIVRYPLGRWALTIVLAGAVGNLIDRAIFGYVTDMFRFQFFEFPVFNVADMCVVIGGILTGIYYVFFYEKHDGKRERRDEAAGD</sequence>
<keyword evidence="8 9" id="KW-0472">Membrane</keyword>
<keyword evidence="5 9" id="KW-0064">Aspartyl protease</keyword>
<dbReference type="PROSITE" id="PS00855">
    <property type="entry name" value="SPASE_II"/>
    <property type="match status" value="1"/>
</dbReference>
<dbReference type="EMBL" id="FWXW01000003">
    <property type="protein sequence ID" value="SMC55900.1"/>
    <property type="molecule type" value="Genomic_DNA"/>
</dbReference>
<dbReference type="OrthoDB" id="9810259at2"/>
<dbReference type="AlphaFoldDB" id="A0A1W2A5H6"/>
<dbReference type="GO" id="GO:0004190">
    <property type="term" value="F:aspartic-type endopeptidase activity"/>
    <property type="evidence" value="ECO:0007669"/>
    <property type="project" value="UniProtKB-UniRule"/>
</dbReference>
<dbReference type="UniPathway" id="UPA00665"/>
<dbReference type="GO" id="GO:0006508">
    <property type="term" value="P:proteolysis"/>
    <property type="evidence" value="ECO:0007669"/>
    <property type="project" value="UniProtKB-KW"/>
</dbReference>
<organism evidence="12 13">
    <name type="scientific">Papillibacter cinnamivorans DSM 12816</name>
    <dbReference type="NCBI Taxonomy" id="1122930"/>
    <lineage>
        <taxon>Bacteria</taxon>
        <taxon>Bacillati</taxon>
        <taxon>Bacillota</taxon>
        <taxon>Clostridia</taxon>
        <taxon>Eubacteriales</taxon>
        <taxon>Oscillospiraceae</taxon>
        <taxon>Papillibacter</taxon>
    </lineage>
</organism>
<evidence type="ECO:0000256" key="2">
    <source>
        <dbReference type="ARBA" id="ARBA00022475"/>
    </source>
</evidence>
<name>A0A1W2A5H6_9FIRM</name>
<keyword evidence="13" id="KW-1185">Reference proteome</keyword>
<evidence type="ECO:0000256" key="11">
    <source>
        <dbReference type="RuleBase" id="RU004181"/>
    </source>
</evidence>
<accession>A0A1W2A5H6</accession>
<evidence type="ECO:0000256" key="10">
    <source>
        <dbReference type="RuleBase" id="RU000594"/>
    </source>
</evidence>
<keyword evidence="7 9" id="KW-1133">Transmembrane helix</keyword>
<proteinExistence type="inferred from homology"/>
<comment type="pathway">
    <text evidence="9">Protein modification; lipoprotein biosynthesis (signal peptide cleavage).</text>
</comment>
<dbReference type="PANTHER" id="PTHR33695:SF1">
    <property type="entry name" value="LIPOPROTEIN SIGNAL PEPTIDASE"/>
    <property type="match status" value="1"/>
</dbReference>
<keyword evidence="3 9" id="KW-0645">Protease</keyword>
<feature type="active site" evidence="9">
    <location>
        <position position="111"/>
    </location>
</feature>
<comment type="function">
    <text evidence="9 10">This protein specifically catalyzes the removal of signal peptides from prolipoproteins.</text>
</comment>
<dbReference type="GO" id="GO:0005886">
    <property type="term" value="C:plasma membrane"/>
    <property type="evidence" value="ECO:0007669"/>
    <property type="project" value="UniProtKB-SubCell"/>
</dbReference>
<evidence type="ECO:0000256" key="1">
    <source>
        <dbReference type="ARBA" id="ARBA00006139"/>
    </source>
</evidence>
<gene>
    <name evidence="9" type="primary">lspA</name>
    <name evidence="12" type="ORF">SAMN02745168_1516</name>
</gene>
<feature type="transmembrane region" description="Helical" evidence="9">
    <location>
        <begin position="122"/>
        <end position="145"/>
    </location>
</feature>
<dbReference type="PANTHER" id="PTHR33695">
    <property type="entry name" value="LIPOPROTEIN SIGNAL PEPTIDASE"/>
    <property type="match status" value="1"/>
</dbReference>
<dbReference type="InterPro" id="IPR001872">
    <property type="entry name" value="Peptidase_A8"/>
</dbReference>
<comment type="caution">
    <text evidence="9">Lacks conserved residue(s) required for the propagation of feature annotation.</text>
</comment>
<evidence type="ECO:0000256" key="3">
    <source>
        <dbReference type="ARBA" id="ARBA00022670"/>
    </source>
</evidence>
<keyword evidence="4 9" id="KW-0812">Transmembrane</keyword>
<dbReference type="STRING" id="1122930.SAMN02745168_1516"/>